<dbReference type="RefSeq" id="WP_237871434.1">
    <property type="nucleotide sequence ID" value="NZ_JAKLTR010000006.1"/>
</dbReference>
<evidence type="ECO:0000313" key="1">
    <source>
        <dbReference type="EMBL" id="MCG2614731.1"/>
    </source>
</evidence>
<keyword evidence="2" id="KW-1185">Reference proteome</keyword>
<sequence>MSCSEPGKDEPREVEYKDVTLVEIEDDIEPPPPGLDTHFKSVQEWLCSICDAEKPDKSISIFKIGLFESSDGNMLYLAGVNKYENGDTSHTRVDFEPSNMYCRLPESGYKDLNREQLLVRLTGELKAFTGTEKFRNSFLATSNTIIFESNGQVIWANK</sequence>
<dbReference type="EMBL" id="JAKLTR010000006">
    <property type="protein sequence ID" value="MCG2614731.1"/>
    <property type="molecule type" value="Genomic_DNA"/>
</dbReference>
<name>A0ABS9KQY8_9BACT</name>
<proteinExistence type="predicted"/>
<comment type="caution">
    <text evidence="1">The sequence shown here is derived from an EMBL/GenBank/DDBJ whole genome shotgun (WGS) entry which is preliminary data.</text>
</comment>
<protein>
    <recommendedName>
        <fullName evidence="3">DUF306 domain-containing protein</fullName>
    </recommendedName>
</protein>
<dbReference type="Proteomes" id="UP001165367">
    <property type="component" value="Unassembled WGS sequence"/>
</dbReference>
<reference evidence="1" key="1">
    <citation type="submission" date="2022-01" db="EMBL/GenBank/DDBJ databases">
        <authorList>
            <person name="Jo J.-H."/>
            <person name="Im W.-T."/>
        </authorList>
    </citation>
    <scope>NUCLEOTIDE SEQUENCE</scope>
    <source>
        <strain evidence="1">NA20</strain>
    </source>
</reference>
<accession>A0ABS9KQY8</accession>
<organism evidence="1 2">
    <name type="scientific">Terrimonas ginsenosidimutans</name>
    <dbReference type="NCBI Taxonomy" id="2908004"/>
    <lineage>
        <taxon>Bacteria</taxon>
        <taxon>Pseudomonadati</taxon>
        <taxon>Bacteroidota</taxon>
        <taxon>Chitinophagia</taxon>
        <taxon>Chitinophagales</taxon>
        <taxon>Chitinophagaceae</taxon>
        <taxon>Terrimonas</taxon>
    </lineage>
</organism>
<gene>
    <name evidence="1" type="ORF">LZZ85_10585</name>
</gene>
<evidence type="ECO:0008006" key="3">
    <source>
        <dbReference type="Google" id="ProtNLM"/>
    </source>
</evidence>
<evidence type="ECO:0000313" key="2">
    <source>
        <dbReference type="Proteomes" id="UP001165367"/>
    </source>
</evidence>